<keyword evidence="4 15" id="KW-0812">Transmembrane</keyword>
<protein>
    <recommendedName>
        <fullName evidence="14">Ceramide very long chain fatty acid hydroxylase</fullName>
        <ecNumber evidence="14">1.-.-.-</ecNumber>
    </recommendedName>
</protein>
<keyword evidence="3 14" id="KW-0444">Lipid biosynthesis</keyword>
<gene>
    <name evidence="17" type="ORF">BZA70DRAFT_266597</name>
</gene>
<evidence type="ECO:0000256" key="12">
    <source>
        <dbReference type="ARBA" id="ARBA00023136"/>
    </source>
</evidence>
<evidence type="ECO:0000256" key="6">
    <source>
        <dbReference type="ARBA" id="ARBA00022824"/>
    </source>
</evidence>
<dbReference type="PIRSF" id="PIRSF005149">
    <property type="entry name" value="IPC-B_HD"/>
    <property type="match status" value="1"/>
</dbReference>
<dbReference type="Pfam" id="PF00173">
    <property type="entry name" value="Cyt-b5"/>
    <property type="match status" value="1"/>
</dbReference>
<dbReference type="InterPro" id="IPR006694">
    <property type="entry name" value="Fatty_acid_hydroxylase"/>
</dbReference>
<dbReference type="SMART" id="SM01117">
    <property type="entry name" value="Cyt-b5"/>
    <property type="match status" value="1"/>
</dbReference>
<evidence type="ECO:0000256" key="14">
    <source>
        <dbReference type="PIRNR" id="PIRNR005149"/>
    </source>
</evidence>
<dbReference type="SUPFAM" id="SSF55856">
    <property type="entry name" value="Cytochrome b5-like heme/steroid binding domain"/>
    <property type="match status" value="1"/>
</dbReference>
<feature type="transmembrane region" description="Helical" evidence="15">
    <location>
        <begin position="287"/>
        <end position="311"/>
    </location>
</feature>
<comment type="caution">
    <text evidence="17">The sequence shown here is derived from an EMBL/GenBank/DDBJ whole genome shotgun (WGS) entry which is preliminary data.</text>
</comment>
<feature type="transmembrane region" description="Helical" evidence="15">
    <location>
        <begin position="202"/>
        <end position="221"/>
    </location>
</feature>
<evidence type="ECO:0000256" key="11">
    <source>
        <dbReference type="ARBA" id="ARBA00023098"/>
    </source>
</evidence>
<keyword evidence="14" id="KW-0408">Iron</keyword>
<evidence type="ECO:0000313" key="17">
    <source>
        <dbReference type="EMBL" id="KAK7206277.1"/>
    </source>
</evidence>
<evidence type="ECO:0000256" key="3">
    <source>
        <dbReference type="ARBA" id="ARBA00022516"/>
    </source>
</evidence>
<dbReference type="Gene3D" id="3.10.120.10">
    <property type="entry name" value="Cytochrome b5-like heme/steroid binding domain"/>
    <property type="match status" value="1"/>
</dbReference>
<evidence type="ECO:0000256" key="10">
    <source>
        <dbReference type="ARBA" id="ARBA00023002"/>
    </source>
</evidence>
<dbReference type="RefSeq" id="XP_064769310.1">
    <property type="nucleotide sequence ID" value="XM_064911042.1"/>
</dbReference>
<accession>A0ABR1F916</accession>
<keyword evidence="6 14" id="KW-0256">Endoplasmic reticulum</keyword>
<dbReference type="PANTHER" id="PTHR12863:SF1">
    <property type="entry name" value="FATTY ACID 2-HYDROXYLASE"/>
    <property type="match status" value="1"/>
</dbReference>
<keyword evidence="8" id="KW-0862">Zinc</keyword>
<keyword evidence="9 15" id="KW-1133">Transmembrane helix</keyword>
<evidence type="ECO:0000256" key="8">
    <source>
        <dbReference type="ARBA" id="ARBA00022833"/>
    </source>
</evidence>
<keyword evidence="10 14" id="KW-0560">Oxidoreductase</keyword>
<evidence type="ECO:0000256" key="1">
    <source>
        <dbReference type="ARBA" id="ARBA00004477"/>
    </source>
</evidence>
<feature type="domain" description="Cytochrome b5 heme-binding" evidence="16">
    <location>
        <begin position="5"/>
        <end position="85"/>
    </location>
</feature>
<dbReference type="InterPro" id="IPR001199">
    <property type="entry name" value="Cyt_B5-like_heme/steroid-bd"/>
</dbReference>
<keyword evidence="5 14" id="KW-0479">Metal-binding</keyword>
<dbReference type="PROSITE" id="PS50255">
    <property type="entry name" value="CYTOCHROME_B5_2"/>
    <property type="match status" value="1"/>
</dbReference>
<comment type="function">
    <text evidence="14">Ceramide hydroxylase involved in the hydroxylation of sphingolipid-associated very long chain fatty acids. Postulated to hydroxylate the very long chain fatty acid of dihydroceramides and phytoceramides at C-2.</text>
</comment>
<organism evidence="17 18">
    <name type="scientific">Myxozyma melibiosi</name>
    <dbReference type="NCBI Taxonomy" id="54550"/>
    <lineage>
        <taxon>Eukaryota</taxon>
        <taxon>Fungi</taxon>
        <taxon>Dikarya</taxon>
        <taxon>Ascomycota</taxon>
        <taxon>Saccharomycotina</taxon>
        <taxon>Lipomycetes</taxon>
        <taxon>Lipomycetales</taxon>
        <taxon>Lipomycetaceae</taxon>
        <taxon>Myxozyma</taxon>
    </lineage>
</organism>
<evidence type="ECO:0000256" key="13">
    <source>
        <dbReference type="ARBA" id="ARBA00023160"/>
    </source>
</evidence>
<dbReference type="InterPro" id="IPR036400">
    <property type="entry name" value="Cyt_B5-like_heme/steroid_sf"/>
</dbReference>
<keyword evidence="18" id="KW-1185">Reference proteome</keyword>
<sequence>MAPSLPLMTATELAVHTSARSAYISLNNRKIYDVTSFLDQHPGGSELILQYAGKDATDIMADLVSHEHSESAYEMLDEMLVAILATPEEEAKLLDGVSDKDAYLLTGISTEEDLSITTDFEVDYKKNKFLDLSKPLFLQVLFADFDKAFYLEQVHRPRHYGNGSAPLFGNFMEPLSKTPWYVVPIVWLPCVAYGTYVASKGLSMWALVPLWCLGIFIWTFVEYMMHRMLFHIDDRLPDHSIALALHFLLHGVHHYLPMDKLRLVMPPSLFVILAFPFYRLAHALFPYYIALAIFCGGIFGYICYDCTHYFLHHASLPSYLKSVKTYHMEHHYKNYELGFGVTSKFWDVVFGTELVDTSGRPKVA</sequence>
<evidence type="ECO:0000259" key="16">
    <source>
        <dbReference type="PROSITE" id="PS50255"/>
    </source>
</evidence>
<evidence type="ECO:0000256" key="2">
    <source>
        <dbReference type="ARBA" id="ARBA00005747"/>
    </source>
</evidence>
<dbReference type="EC" id="1.-.-.-" evidence="14"/>
<keyword evidence="11 14" id="KW-0443">Lipid metabolism</keyword>
<name>A0ABR1F916_9ASCO</name>
<comment type="similarity">
    <text evidence="2 14">Belongs to the sterol desaturase family. SCS7 subfamily.</text>
</comment>
<reference evidence="17 18" key="1">
    <citation type="submission" date="2024-03" db="EMBL/GenBank/DDBJ databases">
        <title>Genome-scale model development and genomic sequencing of the oleaginous clade Lipomyces.</title>
        <authorList>
            <consortium name="Lawrence Berkeley National Laboratory"/>
            <person name="Czajka J.J."/>
            <person name="Han Y."/>
            <person name="Kim J."/>
            <person name="Mondo S.J."/>
            <person name="Hofstad B.A."/>
            <person name="Robles A."/>
            <person name="Haridas S."/>
            <person name="Riley R."/>
            <person name="LaButti K."/>
            <person name="Pangilinan J."/>
            <person name="Andreopoulos W."/>
            <person name="Lipzen A."/>
            <person name="Yan J."/>
            <person name="Wang M."/>
            <person name="Ng V."/>
            <person name="Grigoriev I.V."/>
            <person name="Spatafora J.W."/>
            <person name="Magnuson J.K."/>
            <person name="Baker S.E."/>
            <person name="Pomraning K.R."/>
        </authorList>
    </citation>
    <scope>NUCLEOTIDE SEQUENCE [LARGE SCALE GENOMIC DNA]</scope>
    <source>
        <strain evidence="17 18">Phaff 52-87</strain>
    </source>
</reference>
<comment type="cofactor">
    <cofactor evidence="14">
        <name>Zn(2+)</name>
        <dbReference type="ChEBI" id="CHEBI:29105"/>
    </cofactor>
    <text evidence="14">Binds 2 Zn(2+) ions per subunit that likely form a catalytic dimetal center.</text>
</comment>
<proteinExistence type="inferred from homology"/>
<comment type="subcellular location">
    <subcellularLocation>
        <location evidence="1">Endoplasmic reticulum membrane</location>
        <topology evidence="1">Multi-pass membrane protein</topology>
    </subcellularLocation>
</comment>
<evidence type="ECO:0000256" key="7">
    <source>
        <dbReference type="ARBA" id="ARBA00022832"/>
    </source>
</evidence>
<dbReference type="PANTHER" id="PTHR12863">
    <property type="entry name" value="FATTY ACID HYDROXYLASE"/>
    <property type="match status" value="1"/>
</dbReference>
<dbReference type="InterPro" id="IPR014430">
    <property type="entry name" value="Scs7"/>
</dbReference>
<evidence type="ECO:0000313" key="18">
    <source>
        <dbReference type="Proteomes" id="UP001498771"/>
    </source>
</evidence>
<keyword evidence="7 14" id="KW-0276">Fatty acid metabolism</keyword>
<dbReference type="Pfam" id="PF04116">
    <property type="entry name" value="FA_hydroxylase"/>
    <property type="match status" value="1"/>
</dbReference>
<evidence type="ECO:0000256" key="15">
    <source>
        <dbReference type="SAM" id="Phobius"/>
    </source>
</evidence>
<feature type="transmembrane region" description="Helical" evidence="15">
    <location>
        <begin position="178"/>
        <end position="196"/>
    </location>
</feature>
<dbReference type="GeneID" id="90036554"/>
<evidence type="ECO:0000256" key="9">
    <source>
        <dbReference type="ARBA" id="ARBA00022989"/>
    </source>
</evidence>
<evidence type="ECO:0000256" key="5">
    <source>
        <dbReference type="ARBA" id="ARBA00022723"/>
    </source>
</evidence>
<dbReference type="Proteomes" id="UP001498771">
    <property type="component" value="Unassembled WGS sequence"/>
</dbReference>
<keyword evidence="12 14" id="KW-0472">Membrane</keyword>
<dbReference type="PRINTS" id="PR00363">
    <property type="entry name" value="CYTOCHROMEB5"/>
</dbReference>
<dbReference type="EMBL" id="JBBJBU010000003">
    <property type="protein sequence ID" value="KAK7206277.1"/>
    <property type="molecule type" value="Genomic_DNA"/>
</dbReference>
<keyword evidence="13 14" id="KW-0275">Fatty acid biosynthesis</keyword>
<evidence type="ECO:0000256" key="4">
    <source>
        <dbReference type="ARBA" id="ARBA00022692"/>
    </source>
</evidence>